<dbReference type="EC" id="3.4.19.13" evidence="6"/>
<gene>
    <name evidence="6" type="ORF">J2W88_004455</name>
    <name evidence="7" type="ORF">J2W93_004392</name>
</gene>
<keyword evidence="2 6" id="KW-0808">Transferase</keyword>
<feature type="chain" id="PRO_5042498289" evidence="5">
    <location>
        <begin position="27"/>
        <end position="653"/>
    </location>
</feature>
<keyword evidence="3 6" id="KW-0378">Hydrolase</keyword>
<evidence type="ECO:0000313" key="9">
    <source>
        <dbReference type="Proteomes" id="UP001253458"/>
    </source>
</evidence>
<dbReference type="EMBL" id="JAVDTS010000009">
    <property type="protein sequence ID" value="MDR6839524.1"/>
    <property type="molecule type" value="Genomic_DNA"/>
</dbReference>
<dbReference type="Proteomes" id="UP001249076">
    <property type="component" value="Unassembled WGS sequence"/>
</dbReference>
<dbReference type="PRINTS" id="PR01210">
    <property type="entry name" value="GGTRANSPTASE"/>
</dbReference>
<keyword evidence="5" id="KW-0732">Signal</keyword>
<evidence type="ECO:0000256" key="1">
    <source>
        <dbReference type="ARBA" id="ARBA00009381"/>
    </source>
</evidence>
<organism evidence="6 9">
    <name type="scientific">Acidovorax delafieldii</name>
    <name type="common">Pseudomonas delafieldii</name>
    <dbReference type="NCBI Taxonomy" id="47920"/>
    <lineage>
        <taxon>Bacteria</taxon>
        <taxon>Pseudomonadati</taxon>
        <taxon>Pseudomonadota</taxon>
        <taxon>Betaproteobacteria</taxon>
        <taxon>Burkholderiales</taxon>
        <taxon>Comamonadaceae</taxon>
        <taxon>Acidovorax</taxon>
    </lineage>
</organism>
<comment type="similarity">
    <text evidence="1">Belongs to the gamma-glutamyltransferase family.</text>
</comment>
<dbReference type="GO" id="GO:0036374">
    <property type="term" value="F:glutathione hydrolase activity"/>
    <property type="evidence" value="ECO:0007669"/>
    <property type="project" value="UniProtKB-EC"/>
</dbReference>
<dbReference type="Gene3D" id="1.10.246.130">
    <property type="match status" value="1"/>
</dbReference>
<dbReference type="EMBL" id="JAVDTL010000009">
    <property type="protein sequence ID" value="MDR6769147.1"/>
    <property type="molecule type" value="Genomic_DNA"/>
</dbReference>
<dbReference type="PANTHER" id="PTHR43199:SF1">
    <property type="entry name" value="GLUTATHIONE HYDROLASE PROENZYME"/>
    <property type="match status" value="1"/>
</dbReference>
<dbReference type="PROSITE" id="PS51257">
    <property type="entry name" value="PROKAR_LIPOPROTEIN"/>
    <property type="match status" value="1"/>
</dbReference>
<dbReference type="Gene3D" id="3.60.20.40">
    <property type="match status" value="1"/>
</dbReference>
<dbReference type="Proteomes" id="UP001253458">
    <property type="component" value="Unassembled WGS sequence"/>
</dbReference>
<dbReference type="Pfam" id="PF01019">
    <property type="entry name" value="G_glu_transpept"/>
    <property type="match status" value="1"/>
</dbReference>
<accession>A0AAJ2BV90</accession>
<evidence type="ECO:0000313" key="6">
    <source>
        <dbReference type="EMBL" id="MDR6769147.1"/>
    </source>
</evidence>
<comment type="caution">
    <text evidence="6">The sequence shown here is derived from an EMBL/GenBank/DDBJ whole genome shotgun (WGS) entry which is preliminary data.</text>
</comment>
<evidence type="ECO:0000256" key="5">
    <source>
        <dbReference type="SAM" id="SignalP"/>
    </source>
</evidence>
<dbReference type="EC" id="2.3.2.2" evidence="6"/>
<dbReference type="InterPro" id="IPR043137">
    <property type="entry name" value="GGT_ssub_C"/>
</dbReference>
<keyword evidence="4" id="KW-0865">Zymogen</keyword>
<dbReference type="RefSeq" id="WP_209820559.1">
    <property type="nucleotide sequence ID" value="NZ_JAVDTL010000009.1"/>
</dbReference>
<reference evidence="6 8" key="1">
    <citation type="submission" date="2023-07" db="EMBL/GenBank/DDBJ databases">
        <title>Sorghum-associated microbial communities from plants grown in Nebraska, USA.</title>
        <authorList>
            <person name="Schachtman D."/>
        </authorList>
    </citation>
    <scope>NUCLEOTIDE SEQUENCE</scope>
    <source>
        <strain evidence="7 8">BE105</strain>
        <strain evidence="6">BE69</strain>
    </source>
</reference>
<evidence type="ECO:0000256" key="2">
    <source>
        <dbReference type="ARBA" id="ARBA00022679"/>
    </source>
</evidence>
<dbReference type="InterPro" id="IPR051792">
    <property type="entry name" value="GGT_bact"/>
</dbReference>
<evidence type="ECO:0000256" key="4">
    <source>
        <dbReference type="ARBA" id="ARBA00023145"/>
    </source>
</evidence>
<dbReference type="AlphaFoldDB" id="A0AAJ2BV90"/>
<dbReference type="GO" id="GO:0103068">
    <property type="term" value="F:leukotriene C4 gamma-glutamyl transferase activity"/>
    <property type="evidence" value="ECO:0007669"/>
    <property type="project" value="UniProtKB-EC"/>
</dbReference>
<keyword evidence="6" id="KW-0012">Acyltransferase</keyword>
<evidence type="ECO:0000313" key="8">
    <source>
        <dbReference type="Proteomes" id="UP001249076"/>
    </source>
</evidence>
<name>A0AAJ2BV90_ACIDE</name>
<dbReference type="PANTHER" id="PTHR43199">
    <property type="entry name" value="GLUTATHIONE HYDROLASE"/>
    <property type="match status" value="1"/>
</dbReference>
<protein>
    <submittedName>
        <fullName evidence="6">Gamma-glutamyltranspeptidase/glutathione hydrolase</fullName>
        <ecNumber evidence="6">2.3.2.2</ecNumber>
        <ecNumber evidence="6">3.4.19.13</ecNumber>
    </submittedName>
</protein>
<keyword evidence="8" id="KW-1185">Reference proteome</keyword>
<evidence type="ECO:0000313" key="7">
    <source>
        <dbReference type="EMBL" id="MDR6839524.1"/>
    </source>
</evidence>
<dbReference type="SUPFAM" id="SSF56235">
    <property type="entry name" value="N-terminal nucleophile aminohydrolases (Ntn hydrolases)"/>
    <property type="match status" value="1"/>
</dbReference>
<evidence type="ECO:0000256" key="3">
    <source>
        <dbReference type="ARBA" id="ARBA00022801"/>
    </source>
</evidence>
<feature type="signal peptide" evidence="5">
    <location>
        <begin position="1"/>
        <end position="26"/>
    </location>
</feature>
<dbReference type="InterPro" id="IPR043138">
    <property type="entry name" value="GGT_lsub"/>
</dbReference>
<proteinExistence type="inferred from homology"/>
<dbReference type="InterPro" id="IPR029055">
    <property type="entry name" value="Ntn_hydrolases_N"/>
</dbReference>
<sequence>MRKRNIALWALTPVAVALVLSGCGSGSDNDLAVDSNAQSCSVVSSSGSAVVVGSGVAGDPAAPEAASGYRLGYKAKQSSKYMVVANTPLATKAGCDVLKAGGTAVDAAVAVQAVLGLVEPQSSTLAGSAFMMYYDANTKKVVAYDGRETAPAAANGYYLVRQDQGDASSPAPVPSARRSGRSIGVPGVMRMLDMAHKEHGKLGWDKLFDEGIQLATNGYRIPGRMGDAIKGNAASLALDANAVAAFFNADGTPKATGTVTTNLPYAQTLRTLASGGANALYSGPLAEAIVAKAAQAVGDDAAKTPITPSLMTVNDLKNYQAKKREPVCTTYRASYYVCTMSPPSSGGIAIAQALGILENFDLSKYGPTNPTNEGGVPSVMGVHLVSEAERLAYADRDKYVADTDFIPLPGKGVSTMLDKAYLKQRAALIQPDGKSLGTASAGALGDVPLGVDKTVERGTTHFSIVDAYGNVVSMTSTVESSMGSFHMVGGFLLTNQLTDFSAQPADGAGVPIANRVAPGKRPRSTMAPTLVFKGTEPGDFVMATGSPGGGTIIQYVLKTVVGAVDWNLDAQQATSLVNFGATNSPTTNVDGANTALDLSGLIDGLKAKGHTVNNAAQSSGVSTIMRVNRNGQTRLEGGVDPRREGIVLGDGAL</sequence>